<dbReference type="NCBIfam" id="TIGR01557">
    <property type="entry name" value="myb_SHAQKYF"/>
    <property type="match status" value="1"/>
</dbReference>
<keyword evidence="7" id="KW-1185">Reference proteome</keyword>
<evidence type="ECO:0000256" key="1">
    <source>
        <dbReference type="ARBA" id="ARBA00004123"/>
    </source>
</evidence>
<dbReference type="AlphaFoldDB" id="A0A371HXH0"/>
<dbReference type="GO" id="GO:0003677">
    <property type="term" value="F:DNA binding"/>
    <property type="evidence" value="ECO:0007669"/>
    <property type="project" value="InterPro"/>
</dbReference>
<evidence type="ECO:0000313" key="7">
    <source>
        <dbReference type="Proteomes" id="UP000257109"/>
    </source>
</evidence>
<evidence type="ECO:0000313" key="6">
    <source>
        <dbReference type="EMBL" id="RDY07488.1"/>
    </source>
</evidence>
<comment type="subcellular location">
    <subcellularLocation>
        <location evidence="1">Nucleus</location>
    </subcellularLocation>
</comment>
<reference evidence="6" key="1">
    <citation type="submission" date="2018-05" db="EMBL/GenBank/DDBJ databases">
        <title>Draft genome of Mucuna pruriens seed.</title>
        <authorList>
            <person name="Nnadi N.E."/>
            <person name="Vos R."/>
            <person name="Hasami M.H."/>
            <person name="Devisetty U.K."/>
            <person name="Aguiy J.C."/>
        </authorList>
    </citation>
    <scope>NUCLEOTIDE SEQUENCE [LARGE SCALE GENOMIC DNA]</scope>
    <source>
        <strain evidence="6">JCA_2017</strain>
    </source>
</reference>
<dbReference type="InterPro" id="IPR017930">
    <property type="entry name" value="Myb_dom"/>
</dbReference>
<dbReference type="GO" id="GO:0005634">
    <property type="term" value="C:nucleus"/>
    <property type="evidence" value="ECO:0007669"/>
    <property type="project" value="UniProtKB-SubCell"/>
</dbReference>
<gene>
    <name evidence="6" type="primary">PHL5</name>
    <name evidence="6" type="ORF">CR513_08389</name>
</gene>
<dbReference type="PROSITE" id="PS51294">
    <property type="entry name" value="HTH_MYB"/>
    <property type="match status" value="1"/>
</dbReference>
<organism evidence="6 7">
    <name type="scientific">Mucuna pruriens</name>
    <name type="common">Velvet bean</name>
    <name type="synonym">Dolichos pruriens</name>
    <dbReference type="NCBI Taxonomy" id="157652"/>
    <lineage>
        <taxon>Eukaryota</taxon>
        <taxon>Viridiplantae</taxon>
        <taxon>Streptophyta</taxon>
        <taxon>Embryophyta</taxon>
        <taxon>Tracheophyta</taxon>
        <taxon>Spermatophyta</taxon>
        <taxon>Magnoliopsida</taxon>
        <taxon>eudicotyledons</taxon>
        <taxon>Gunneridae</taxon>
        <taxon>Pentapetalae</taxon>
        <taxon>rosids</taxon>
        <taxon>fabids</taxon>
        <taxon>Fabales</taxon>
        <taxon>Fabaceae</taxon>
        <taxon>Papilionoideae</taxon>
        <taxon>50 kb inversion clade</taxon>
        <taxon>NPAAA clade</taxon>
        <taxon>indigoferoid/millettioid clade</taxon>
        <taxon>Phaseoleae</taxon>
        <taxon>Mucuna</taxon>
    </lineage>
</organism>
<dbReference type="InterPro" id="IPR006447">
    <property type="entry name" value="Myb_dom_plants"/>
</dbReference>
<dbReference type="STRING" id="157652.A0A371HXH0"/>
<feature type="non-terminal residue" evidence="6">
    <location>
        <position position="1"/>
    </location>
</feature>
<comment type="caution">
    <text evidence="6">The sequence shown here is derived from an EMBL/GenBank/DDBJ whole genome shotgun (WGS) entry which is preliminary data.</text>
</comment>
<evidence type="ECO:0000259" key="5">
    <source>
        <dbReference type="PROSITE" id="PS51294"/>
    </source>
</evidence>
<dbReference type="PANTHER" id="PTHR31499">
    <property type="entry name" value="MYB FAMILY TRANSCRIPTION FACTOR PHL11"/>
    <property type="match status" value="1"/>
</dbReference>
<dbReference type="InterPro" id="IPR046955">
    <property type="entry name" value="PHR1-like"/>
</dbReference>
<dbReference type="OrthoDB" id="551907at2759"/>
<accession>A0A371HXH0</accession>
<dbReference type="SUPFAM" id="SSF46689">
    <property type="entry name" value="Homeodomain-like"/>
    <property type="match status" value="1"/>
</dbReference>
<feature type="domain" description="HTH myb-type" evidence="5">
    <location>
        <begin position="130"/>
        <end position="188"/>
    </location>
</feature>
<keyword evidence="3" id="KW-0804">Transcription</keyword>
<protein>
    <submittedName>
        <fullName evidence="6">Myb family transcription factor PHL5</fullName>
    </submittedName>
</protein>
<dbReference type="FunFam" id="1.10.10.60:FF:000007">
    <property type="entry name" value="Two-component response regulator"/>
    <property type="match status" value="1"/>
</dbReference>
<dbReference type="Pfam" id="PF00249">
    <property type="entry name" value="Myb_DNA-binding"/>
    <property type="match status" value="1"/>
</dbReference>
<name>A0A371HXH0_MUCPR</name>
<dbReference type="GO" id="GO:0003700">
    <property type="term" value="F:DNA-binding transcription factor activity"/>
    <property type="evidence" value="ECO:0007669"/>
    <property type="project" value="InterPro"/>
</dbReference>
<sequence>MHHSWQVSNGAHSSLSKVEGSEKDSFIFQQYVFDVPVSCLNFDSQDLLGLSSWDNSTPQFGSVAHSFLSSDEDTFCETYGEIPCRDVSLHQHFGYQHNNILEGHDSAPVNRVENVYVTSGNSASSMVPTRKKRIKWTNDLHEQFVAAVDSLGGPQKAKPKAVLKMMDSKSLTIFHVKSHLQKYRTTTYVQNNFKEGNEERQGRDMVAELQQKIRMQIEESRQLQLEIRGGIQQQLEVQRNLQMLIEEQKKQVKGVGGHKQTKQIGGSKSWENKKSTRVEYIYDLAHLVIKFVLEIDISSISSWPFK</sequence>
<dbReference type="Gene3D" id="1.10.10.60">
    <property type="entry name" value="Homeodomain-like"/>
    <property type="match status" value="1"/>
</dbReference>
<evidence type="ECO:0000256" key="4">
    <source>
        <dbReference type="ARBA" id="ARBA00023242"/>
    </source>
</evidence>
<dbReference type="EMBL" id="QJKJ01001456">
    <property type="protein sequence ID" value="RDY07488.1"/>
    <property type="molecule type" value="Genomic_DNA"/>
</dbReference>
<evidence type="ECO:0000256" key="2">
    <source>
        <dbReference type="ARBA" id="ARBA00023015"/>
    </source>
</evidence>
<keyword evidence="4" id="KW-0539">Nucleus</keyword>
<dbReference type="InterPro" id="IPR001005">
    <property type="entry name" value="SANT/Myb"/>
</dbReference>
<keyword evidence="2" id="KW-0805">Transcription regulation</keyword>
<evidence type="ECO:0000256" key="3">
    <source>
        <dbReference type="ARBA" id="ARBA00023163"/>
    </source>
</evidence>
<proteinExistence type="predicted"/>
<dbReference type="PANTHER" id="PTHR31499:SF48">
    <property type="entry name" value="MYB-LIKE TRANSCRIPTION FACTOR FAMILY PROTEIN"/>
    <property type="match status" value="1"/>
</dbReference>
<dbReference type="Proteomes" id="UP000257109">
    <property type="component" value="Unassembled WGS sequence"/>
</dbReference>
<dbReference type="InterPro" id="IPR009057">
    <property type="entry name" value="Homeodomain-like_sf"/>
</dbReference>